<dbReference type="Pfam" id="PF00781">
    <property type="entry name" value="DAGK_cat"/>
    <property type="match status" value="1"/>
</dbReference>
<keyword evidence="2" id="KW-0808">Transferase</keyword>
<dbReference type="EMBL" id="JACLAW010000002">
    <property type="protein sequence ID" value="MBC2664567.1"/>
    <property type="molecule type" value="Genomic_DNA"/>
</dbReference>
<gene>
    <name evidence="2" type="ORF">H7F51_03425</name>
</gene>
<dbReference type="SMART" id="SM00046">
    <property type="entry name" value="DAGKc"/>
    <property type="match status" value="1"/>
</dbReference>
<dbReference type="InterPro" id="IPR016064">
    <property type="entry name" value="NAD/diacylglycerol_kinase_sf"/>
</dbReference>
<dbReference type="GO" id="GO:0016301">
    <property type="term" value="F:kinase activity"/>
    <property type="evidence" value="ECO:0007669"/>
    <property type="project" value="UniProtKB-KW"/>
</dbReference>
<evidence type="ECO:0000313" key="3">
    <source>
        <dbReference type="Proteomes" id="UP000566813"/>
    </source>
</evidence>
<sequence length="277" mass="28602">MSGSLWLVVNRASGSFSPELVEAVQAALAGAGRPPARVVEAQEGKVSPGLLDSAGVDTLVVMAGDGTVNGVATALEGWGGALLVLPGGTANLLARALHGEEDAPAIAARIAGMRRQRRPCIRWSGGTALVEVLAGPGAEWSEVREGLREGAIAPIAEKAAKAIRESTSGAMVALVDPPLGNPAGYRGLRLGLSGEAMAVEGYGAETLADYFKQGLALLRRNFREGPHDDLGTHGAVLCRSLGREGLALMVDGEKREGGRQERFSLAPFALDLLVTVP</sequence>
<feature type="domain" description="DAGKc" evidence="1">
    <location>
        <begin position="1"/>
        <end position="129"/>
    </location>
</feature>
<keyword evidence="2" id="KW-0418">Kinase</keyword>
<dbReference type="PROSITE" id="PS50146">
    <property type="entry name" value="DAGK"/>
    <property type="match status" value="1"/>
</dbReference>
<keyword evidence="3" id="KW-1185">Reference proteome</keyword>
<protein>
    <submittedName>
        <fullName evidence="2">Diacylglycerol kinase</fullName>
    </submittedName>
</protein>
<name>A0A7X1FQI3_9SPHN</name>
<proteinExistence type="predicted"/>
<accession>A0A7X1FQI3</accession>
<dbReference type="InterPro" id="IPR001206">
    <property type="entry name" value="Diacylglycerol_kinase_cat_dom"/>
</dbReference>
<dbReference type="SUPFAM" id="SSF111331">
    <property type="entry name" value="NAD kinase/diacylglycerol kinase-like"/>
    <property type="match status" value="1"/>
</dbReference>
<reference evidence="2 3" key="1">
    <citation type="submission" date="2020-08" db="EMBL/GenBank/DDBJ databases">
        <title>The genome sequence of type strain Novosphingobium flavum NBRC 111647.</title>
        <authorList>
            <person name="Liu Y."/>
        </authorList>
    </citation>
    <scope>NUCLEOTIDE SEQUENCE [LARGE SCALE GENOMIC DNA]</scope>
    <source>
        <strain evidence="2 3">NBRC 111647</strain>
    </source>
</reference>
<organism evidence="2 3">
    <name type="scientific">Novosphingobium flavum</name>
    <dbReference type="NCBI Taxonomy" id="1778672"/>
    <lineage>
        <taxon>Bacteria</taxon>
        <taxon>Pseudomonadati</taxon>
        <taxon>Pseudomonadota</taxon>
        <taxon>Alphaproteobacteria</taxon>
        <taxon>Sphingomonadales</taxon>
        <taxon>Sphingomonadaceae</taxon>
        <taxon>Novosphingobium</taxon>
    </lineage>
</organism>
<dbReference type="InterPro" id="IPR017438">
    <property type="entry name" value="ATP-NAD_kinase_N"/>
</dbReference>
<evidence type="ECO:0000313" key="2">
    <source>
        <dbReference type="EMBL" id="MBC2664567.1"/>
    </source>
</evidence>
<dbReference type="RefSeq" id="WP_185662807.1">
    <property type="nucleotide sequence ID" value="NZ_JACLAW010000002.1"/>
</dbReference>
<comment type="caution">
    <text evidence="2">The sequence shown here is derived from an EMBL/GenBank/DDBJ whole genome shotgun (WGS) entry which is preliminary data.</text>
</comment>
<dbReference type="Gene3D" id="3.40.50.10330">
    <property type="entry name" value="Probable inorganic polyphosphate/atp-NAD kinase, domain 1"/>
    <property type="match status" value="1"/>
</dbReference>
<evidence type="ECO:0000259" key="1">
    <source>
        <dbReference type="PROSITE" id="PS50146"/>
    </source>
</evidence>
<dbReference type="AlphaFoldDB" id="A0A7X1FQI3"/>
<dbReference type="Proteomes" id="UP000566813">
    <property type="component" value="Unassembled WGS sequence"/>
</dbReference>